<evidence type="ECO:0000256" key="4">
    <source>
        <dbReference type="ARBA" id="ARBA00022980"/>
    </source>
</evidence>
<evidence type="ECO:0000313" key="13">
    <source>
        <dbReference type="Proteomes" id="UP000176287"/>
    </source>
</evidence>
<dbReference type="Gene3D" id="3.90.470.10">
    <property type="entry name" value="Ribosomal protein L22/L17"/>
    <property type="match status" value="1"/>
</dbReference>
<evidence type="ECO:0000256" key="1">
    <source>
        <dbReference type="ARBA" id="ARBA00009451"/>
    </source>
</evidence>
<dbReference type="InterPro" id="IPR047867">
    <property type="entry name" value="Ribosomal_uL22_bac/org-type"/>
</dbReference>
<dbReference type="HAMAP" id="MF_01331_B">
    <property type="entry name" value="Ribosomal_uL22_B"/>
    <property type="match status" value="1"/>
</dbReference>
<dbReference type="AlphaFoldDB" id="A0A1G2CC07"/>
<evidence type="ECO:0000256" key="7">
    <source>
        <dbReference type="HAMAP-Rule" id="MF_01331"/>
    </source>
</evidence>
<dbReference type="GO" id="GO:0019843">
    <property type="term" value="F:rRNA binding"/>
    <property type="evidence" value="ECO:0007669"/>
    <property type="project" value="UniProtKB-UniRule"/>
</dbReference>
<dbReference type="EMBL" id="MHKZ01000049">
    <property type="protein sequence ID" value="OGY98905.1"/>
    <property type="molecule type" value="Genomic_DNA"/>
</dbReference>
<dbReference type="GO" id="GO:0006412">
    <property type="term" value="P:translation"/>
    <property type="evidence" value="ECO:0007669"/>
    <property type="project" value="UniProtKB-UniRule"/>
</dbReference>
<evidence type="ECO:0000256" key="11">
    <source>
        <dbReference type="SAM" id="MobiDB-lite"/>
    </source>
</evidence>
<keyword evidence="5 7" id="KW-0687">Ribonucleoprotein</keyword>
<comment type="similarity">
    <text evidence="1 7 8">Belongs to the universal ribosomal protein uL22 family.</text>
</comment>
<dbReference type="NCBIfam" id="TIGR01044">
    <property type="entry name" value="rplV_bact"/>
    <property type="match status" value="1"/>
</dbReference>
<evidence type="ECO:0000256" key="10">
    <source>
        <dbReference type="RuleBase" id="RU004008"/>
    </source>
</evidence>
<proteinExistence type="inferred from homology"/>
<dbReference type="CDD" id="cd00336">
    <property type="entry name" value="Ribosomal_L22"/>
    <property type="match status" value="1"/>
</dbReference>
<dbReference type="GO" id="GO:0022625">
    <property type="term" value="C:cytosolic large ribosomal subunit"/>
    <property type="evidence" value="ECO:0007669"/>
    <property type="project" value="TreeGrafter"/>
</dbReference>
<evidence type="ECO:0000313" key="12">
    <source>
        <dbReference type="EMBL" id="OGY98905.1"/>
    </source>
</evidence>
<comment type="subunit">
    <text evidence="7 9">Part of the 50S ribosomal subunit.</text>
</comment>
<accession>A0A1G2CC07</accession>
<dbReference type="InterPro" id="IPR036394">
    <property type="entry name" value="Ribosomal_uL22_sf"/>
</dbReference>
<reference evidence="12 13" key="1">
    <citation type="journal article" date="2016" name="Nat. Commun.">
        <title>Thousands of microbial genomes shed light on interconnected biogeochemical processes in an aquifer system.</title>
        <authorList>
            <person name="Anantharaman K."/>
            <person name="Brown C.T."/>
            <person name="Hug L.A."/>
            <person name="Sharon I."/>
            <person name="Castelle C.J."/>
            <person name="Probst A.J."/>
            <person name="Thomas B.C."/>
            <person name="Singh A."/>
            <person name="Wilkins M.J."/>
            <person name="Karaoz U."/>
            <person name="Brodie E.L."/>
            <person name="Williams K.H."/>
            <person name="Hubbard S.S."/>
            <person name="Banfield J.F."/>
        </authorList>
    </citation>
    <scope>NUCLEOTIDE SEQUENCE [LARGE SCALE GENOMIC DNA]</scope>
</reference>
<organism evidence="12 13">
    <name type="scientific">Candidatus Liptonbacteria bacterium RIFCSPLOWO2_01_FULL_45_15</name>
    <dbReference type="NCBI Taxonomy" id="1798649"/>
    <lineage>
        <taxon>Bacteria</taxon>
        <taxon>Candidatus Liptoniibacteriota</taxon>
    </lineage>
</organism>
<dbReference type="PANTHER" id="PTHR13501:SF8">
    <property type="entry name" value="LARGE RIBOSOMAL SUBUNIT PROTEIN UL22M"/>
    <property type="match status" value="1"/>
</dbReference>
<comment type="function">
    <text evidence="7">The globular domain of the protein is located near the polypeptide exit tunnel on the outside of the subunit, while an extended beta-hairpin is found that lines the wall of the exit tunnel in the center of the 70S ribosome.</text>
</comment>
<feature type="region of interest" description="Disordered" evidence="11">
    <location>
        <begin position="148"/>
        <end position="179"/>
    </location>
</feature>
<dbReference type="SUPFAM" id="SSF54843">
    <property type="entry name" value="Ribosomal protein L22"/>
    <property type="match status" value="1"/>
</dbReference>
<sequence>MSGQIKENKISTVAVPKPVSKKETAHLNYLRVTPRKARAIAGLLRGLSVNEAEAQLVMQNRRPAKPILKLLRSAVVGAVRNLHSSPDKLYIESIYVNQGPMLKRVLPRAKGVANPIQKKMSHVTIVLAENAGLKDGRFKMIIKKKVKKAVKKEGPKKEKKTQAEDRGGEQTAQRQSPGFFKKVFRRKSMV</sequence>
<keyword evidence="3 7" id="KW-0694">RNA-binding</keyword>
<evidence type="ECO:0000256" key="2">
    <source>
        <dbReference type="ARBA" id="ARBA00022730"/>
    </source>
</evidence>
<name>A0A1G2CC07_9BACT</name>
<evidence type="ECO:0000256" key="8">
    <source>
        <dbReference type="RuleBase" id="RU004005"/>
    </source>
</evidence>
<evidence type="ECO:0000256" key="9">
    <source>
        <dbReference type="RuleBase" id="RU004006"/>
    </source>
</evidence>
<dbReference type="InterPro" id="IPR001063">
    <property type="entry name" value="Ribosomal_uL22"/>
</dbReference>
<feature type="compositionally biased region" description="Basic and acidic residues" evidence="11">
    <location>
        <begin position="151"/>
        <end position="168"/>
    </location>
</feature>
<evidence type="ECO:0000256" key="6">
    <source>
        <dbReference type="ARBA" id="ARBA00035207"/>
    </source>
</evidence>
<gene>
    <name evidence="7" type="primary">rplV</name>
    <name evidence="12" type="ORF">A3B13_02325</name>
</gene>
<dbReference type="Proteomes" id="UP000176287">
    <property type="component" value="Unassembled WGS sequence"/>
</dbReference>
<dbReference type="Pfam" id="PF00237">
    <property type="entry name" value="Ribosomal_L22"/>
    <property type="match status" value="1"/>
</dbReference>
<keyword evidence="2 7" id="KW-0699">rRNA-binding</keyword>
<dbReference type="InterPro" id="IPR005727">
    <property type="entry name" value="Ribosomal_uL22_bac/chlpt-type"/>
</dbReference>
<evidence type="ECO:0000256" key="3">
    <source>
        <dbReference type="ARBA" id="ARBA00022884"/>
    </source>
</evidence>
<evidence type="ECO:0000256" key="5">
    <source>
        <dbReference type="ARBA" id="ARBA00023274"/>
    </source>
</evidence>
<dbReference type="STRING" id="1798649.A3B13_02325"/>
<dbReference type="PANTHER" id="PTHR13501">
    <property type="entry name" value="CHLOROPLAST 50S RIBOSOMAL PROTEIN L22-RELATED"/>
    <property type="match status" value="1"/>
</dbReference>
<protein>
    <recommendedName>
        <fullName evidence="6 7">Large ribosomal subunit protein uL22</fullName>
    </recommendedName>
</protein>
<dbReference type="GO" id="GO:0003735">
    <property type="term" value="F:structural constituent of ribosome"/>
    <property type="evidence" value="ECO:0007669"/>
    <property type="project" value="InterPro"/>
</dbReference>
<comment type="caution">
    <text evidence="12">The sequence shown here is derived from an EMBL/GenBank/DDBJ whole genome shotgun (WGS) entry which is preliminary data.</text>
</comment>
<comment type="function">
    <text evidence="7 10">This protein binds specifically to 23S rRNA; its binding is stimulated by other ribosomal proteins, e.g., L4, L17, and L20. It is important during the early stages of 50S assembly. It makes multiple contacts with different domains of the 23S rRNA in the assembled 50S subunit and ribosome.</text>
</comment>
<keyword evidence="4 7" id="KW-0689">Ribosomal protein</keyword>